<dbReference type="EMBL" id="PKSG01000515">
    <property type="protein sequence ID" value="POR34515.1"/>
    <property type="molecule type" value="Genomic_DNA"/>
</dbReference>
<evidence type="ECO:0000256" key="1">
    <source>
        <dbReference type="SAM" id="MobiDB-lite"/>
    </source>
</evidence>
<dbReference type="AlphaFoldDB" id="A0A2S4KWD6"/>
<accession>A0A2S4KWD6</accession>
<dbReference type="Proteomes" id="UP000237481">
    <property type="component" value="Unassembled WGS sequence"/>
</dbReference>
<gene>
    <name evidence="2" type="ORF">TPAR_05262</name>
</gene>
<reference evidence="2 3" key="1">
    <citation type="submission" date="2018-01" db="EMBL/GenBank/DDBJ databases">
        <title>Harnessing the power of phylogenomics to disentangle the directionality and signatures of interkingdom host jumping in the parasitic fungal genus Tolypocladium.</title>
        <authorList>
            <person name="Quandt C.A."/>
            <person name="Patterson W."/>
            <person name="Spatafora J.W."/>
        </authorList>
    </citation>
    <scope>NUCLEOTIDE SEQUENCE [LARGE SCALE GENOMIC DNA]</scope>
    <source>
        <strain evidence="2 3">NRBC 100945</strain>
    </source>
</reference>
<keyword evidence="3" id="KW-1185">Reference proteome</keyword>
<comment type="caution">
    <text evidence="2">The sequence shown here is derived from an EMBL/GenBank/DDBJ whole genome shotgun (WGS) entry which is preliminary data.</text>
</comment>
<name>A0A2S4KWD6_9HYPO</name>
<organism evidence="2 3">
    <name type="scientific">Tolypocladium paradoxum</name>
    <dbReference type="NCBI Taxonomy" id="94208"/>
    <lineage>
        <taxon>Eukaryota</taxon>
        <taxon>Fungi</taxon>
        <taxon>Dikarya</taxon>
        <taxon>Ascomycota</taxon>
        <taxon>Pezizomycotina</taxon>
        <taxon>Sordariomycetes</taxon>
        <taxon>Hypocreomycetidae</taxon>
        <taxon>Hypocreales</taxon>
        <taxon>Ophiocordycipitaceae</taxon>
        <taxon>Tolypocladium</taxon>
    </lineage>
</organism>
<dbReference type="STRING" id="94208.A0A2S4KWD6"/>
<evidence type="ECO:0000313" key="3">
    <source>
        <dbReference type="Proteomes" id="UP000237481"/>
    </source>
</evidence>
<sequence length="212" mass="23818">MNRLENDANQDRRTTPGMEVHELGCLHFLSPSSEQNAELLRKAYQAFITLVRCRGGVECARATLGASLGPGLGYKASPRGPRPEAETVSRHGSTNALSCRIPQPQIGSFRSHDNGTITLTNRPLICSIENDGTPRTIQRNNKGVWFWRSIISTNLIYPLFTDHICPRLSSRLLFPEEELLSKFWSGNAAKVVENKVEDYNKYKVELKRVFST</sequence>
<feature type="region of interest" description="Disordered" evidence="1">
    <location>
        <begin position="71"/>
        <end position="100"/>
    </location>
</feature>
<protein>
    <submittedName>
        <fullName evidence="2">Uncharacterized protein</fullName>
    </submittedName>
</protein>
<proteinExistence type="predicted"/>
<dbReference type="OrthoDB" id="3645574at2759"/>
<evidence type="ECO:0000313" key="2">
    <source>
        <dbReference type="EMBL" id="POR34515.1"/>
    </source>
</evidence>